<keyword evidence="2" id="KW-0472">Membrane</keyword>
<dbReference type="PANTHER" id="PTHR35792:SF2">
    <property type="entry name" value="GENERAL STRESS PROTEIN"/>
    <property type="match status" value="1"/>
</dbReference>
<keyword evidence="4" id="KW-1185">Reference proteome</keyword>
<dbReference type="PANTHER" id="PTHR35792">
    <property type="entry name" value="GENERAL STRESS PROTEIN"/>
    <property type="match status" value="1"/>
</dbReference>
<dbReference type="Proteomes" id="UP000093510">
    <property type="component" value="Unassembled WGS sequence"/>
</dbReference>
<dbReference type="AlphaFoldDB" id="A0A1B9E281"/>
<comment type="caution">
    <text evidence="3">The sequence shown here is derived from an EMBL/GenBank/DDBJ whole genome shotgun (WGS) entry which is preliminary data.</text>
</comment>
<dbReference type="RefSeq" id="WP_066334276.1">
    <property type="nucleotide sequence ID" value="NZ_CP017688.1"/>
</dbReference>
<keyword evidence="2" id="KW-1133">Transmembrane helix</keyword>
<reference evidence="3 4" key="1">
    <citation type="submission" date="2016-03" db="EMBL/GenBank/DDBJ databases">
        <authorList>
            <person name="Ploux O."/>
        </authorList>
    </citation>
    <scope>NUCLEOTIDE SEQUENCE [LARGE SCALE GENOMIC DNA]</scope>
    <source>
        <strain evidence="3 4">LPB0076</strain>
    </source>
</reference>
<dbReference type="OrthoDB" id="676025at2"/>
<feature type="compositionally biased region" description="Basic and acidic residues" evidence="1">
    <location>
        <begin position="76"/>
        <end position="89"/>
    </location>
</feature>
<feature type="transmembrane region" description="Helical" evidence="2">
    <location>
        <begin position="6"/>
        <end position="25"/>
    </location>
</feature>
<evidence type="ECO:0000256" key="1">
    <source>
        <dbReference type="SAM" id="MobiDB-lite"/>
    </source>
</evidence>
<dbReference type="STRING" id="1763534.GCA_001831475_02111"/>
<dbReference type="InterPro" id="IPR024623">
    <property type="entry name" value="YtxH"/>
</dbReference>
<feature type="region of interest" description="Disordered" evidence="1">
    <location>
        <begin position="76"/>
        <end position="96"/>
    </location>
</feature>
<evidence type="ECO:0000313" key="4">
    <source>
        <dbReference type="Proteomes" id="UP000093510"/>
    </source>
</evidence>
<dbReference type="EMBL" id="LVEP01000024">
    <property type="protein sequence ID" value="OCB76054.1"/>
    <property type="molecule type" value="Genomic_DNA"/>
</dbReference>
<keyword evidence="2" id="KW-0812">Transmembrane</keyword>
<evidence type="ECO:0000313" key="3">
    <source>
        <dbReference type="EMBL" id="OCB76054.1"/>
    </source>
</evidence>
<accession>A0A1B9E281</accession>
<name>A0A1B9E281_9FLAO</name>
<sequence length="96" mass="10596">MKTDNVILGVLGGLAAGAILGILYAPDKGEKTRKRIKDKSMDCADDLKCKLDAVVENISEKYNDLKKESKEMYAEGKSKIEQAHQDLENQAKNLKA</sequence>
<proteinExistence type="predicted"/>
<dbReference type="Pfam" id="PF12732">
    <property type="entry name" value="YtxH"/>
    <property type="match status" value="1"/>
</dbReference>
<organism evidence="3 4">
    <name type="scientific">Flavobacterium crassostreae</name>
    <dbReference type="NCBI Taxonomy" id="1763534"/>
    <lineage>
        <taxon>Bacteria</taxon>
        <taxon>Pseudomonadati</taxon>
        <taxon>Bacteroidota</taxon>
        <taxon>Flavobacteriia</taxon>
        <taxon>Flavobacteriales</taxon>
        <taxon>Flavobacteriaceae</taxon>
        <taxon>Flavobacterium</taxon>
    </lineage>
</organism>
<dbReference type="InterPro" id="IPR052928">
    <property type="entry name" value="Desiccation-related_membrane"/>
</dbReference>
<protein>
    <submittedName>
        <fullName evidence="3">Gas vesicle protein</fullName>
    </submittedName>
</protein>
<evidence type="ECO:0000256" key="2">
    <source>
        <dbReference type="SAM" id="Phobius"/>
    </source>
</evidence>
<gene>
    <name evidence="3" type="ORF">LPBF_07010</name>
</gene>